<dbReference type="PANTHER" id="PTHR46472:SF1">
    <property type="entry name" value="NUCLEOREDOXIN"/>
    <property type="match status" value="1"/>
</dbReference>
<dbReference type="CDD" id="cd02966">
    <property type="entry name" value="TlpA_like_family"/>
    <property type="match status" value="1"/>
</dbReference>
<organism evidence="2 3">
    <name type="scientific">Polaribacter gangjinensis</name>
    <dbReference type="NCBI Taxonomy" id="574710"/>
    <lineage>
        <taxon>Bacteria</taxon>
        <taxon>Pseudomonadati</taxon>
        <taxon>Bacteroidota</taxon>
        <taxon>Flavobacteriia</taxon>
        <taxon>Flavobacteriales</taxon>
        <taxon>Flavobacteriaceae</taxon>
    </lineage>
</organism>
<dbReference type="Gene3D" id="3.40.30.10">
    <property type="entry name" value="Glutaredoxin"/>
    <property type="match status" value="1"/>
</dbReference>
<evidence type="ECO:0000313" key="2">
    <source>
        <dbReference type="EMBL" id="PQJ75206.1"/>
    </source>
</evidence>
<sequence length="467" mass="53496">MKNDLMKIRIATLLTVLLYTALFNAQSISGNLKQLAGQNLHLDGFDGLKTYLIDKTTVDEKGNFTLNYSENDIGIGYLLASDNKPLFVILSGEDIELAGESLSNPKTINIKKGQQNQWFEQYAKEHPKREQALSAWLFLEKIYATDTLFLVKKAPIKAIQEEKLRIKNEDAAFLEQLPKDSYVKWFLPTRKLVSNASTIAQYRTEEIPATINAFRNLDYTDIRLYKSGLFKDAIESHFWLLENSGNPLDKVFQEMKISIDAMLPKLATNEKIFNEVTNYLFDLLEKHSLFEASEYLALKVLNESSCTINNDLANQLETYRAMKKGNIAADIIFDKSNFVNSKTTLTKLSDIKSPYTVIVFGGSWCPKCTEELPSISKNYDKWKSKGVEVIFIALEEDKKAFADFSATFPFPSYSDLKKWESNIVKDYYVFSTPTMFLLDNKREIILRPNSVNQMDAWVDWYLVQGNK</sequence>
<keyword evidence="3" id="KW-1185">Reference proteome</keyword>
<reference evidence="2 3" key="1">
    <citation type="submission" date="2016-12" db="EMBL/GenBank/DDBJ databases">
        <title>Trade-off between light-utilization and light-protection in marine flavobacteria.</title>
        <authorList>
            <person name="Kumagai Y."/>
            <person name="Yoshizawa S."/>
            <person name="Kogure K."/>
            <person name="Iwasaki W."/>
        </authorList>
    </citation>
    <scope>NUCLEOTIDE SEQUENCE [LARGE SCALE GENOMIC DNA]</scope>
    <source>
        <strain evidence="2 3">KCTC 22729</strain>
    </source>
</reference>
<dbReference type="AlphaFoldDB" id="A0A2S7WCR9"/>
<accession>A0A2S7WCR9</accession>
<gene>
    <name evidence="2" type="ORF">BTO13_08080</name>
</gene>
<name>A0A2S7WCR9_9FLAO</name>
<feature type="domain" description="Thioredoxin" evidence="1">
    <location>
        <begin position="322"/>
        <end position="463"/>
    </location>
</feature>
<dbReference type="SUPFAM" id="SSF52833">
    <property type="entry name" value="Thioredoxin-like"/>
    <property type="match status" value="1"/>
</dbReference>
<protein>
    <recommendedName>
        <fullName evidence="1">Thioredoxin domain-containing protein</fullName>
    </recommendedName>
</protein>
<dbReference type="PROSITE" id="PS51352">
    <property type="entry name" value="THIOREDOXIN_2"/>
    <property type="match status" value="1"/>
</dbReference>
<comment type="caution">
    <text evidence="2">The sequence shown here is derived from an EMBL/GenBank/DDBJ whole genome shotgun (WGS) entry which is preliminary data.</text>
</comment>
<dbReference type="InterPro" id="IPR000866">
    <property type="entry name" value="AhpC/TSA"/>
</dbReference>
<evidence type="ECO:0000259" key="1">
    <source>
        <dbReference type="PROSITE" id="PS51352"/>
    </source>
</evidence>
<dbReference type="GO" id="GO:0004791">
    <property type="term" value="F:thioredoxin-disulfide reductase (NADPH) activity"/>
    <property type="evidence" value="ECO:0007669"/>
    <property type="project" value="TreeGrafter"/>
</dbReference>
<dbReference type="EMBL" id="MSCL01000001">
    <property type="protein sequence ID" value="PQJ75206.1"/>
    <property type="molecule type" value="Genomic_DNA"/>
</dbReference>
<proteinExistence type="predicted"/>
<dbReference type="InterPro" id="IPR036249">
    <property type="entry name" value="Thioredoxin-like_sf"/>
</dbReference>
<dbReference type="PANTHER" id="PTHR46472">
    <property type="entry name" value="NUCLEOREDOXIN"/>
    <property type="match status" value="1"/>
</dbReference>
<dbReference type="GO" id="GO:0030178">
    <property type="term" value="P:negative regulation of Wnt signaling pathway"/>
    <property type="evidence" value="ECO:0007669"/>
    <property type="project" value="TreeGrafter"/>
</dbReference>
<evidence type="ECO:0000313" key="3">
    <source>
        <dbReference type="Proteomes" id="UP000237608"/>
    </source>
</evidence>
<dbReference type="Pfam" id="PF00578">
    <property type="entry name" value="AhpC-TSA"/>
    <property type="match status" value="1"/>
</dbReference>
<dbReference type="GO" id="GO:0031397">
    <property type="term" value="P:negative regulation of protein ubiquitination"/>
    <property type="evidence" value="ECO:0007669"/>
    <property type="project" value="TreeGrafter"/>
</dbReference>
<dbReference type="InterPro" id="IPR013766">
    <property type="entry name" value="Thioredoxin_domain"/>
</dbReference>
<dbReference type="Proteomes" id="UP000237608">
    <property type="component" value="Unassembled WGS sequence"/>
</dbReference>